<reference evidence="2" key="1">
    <citation type="journal article" date="2013" name="Genome Announc.">
        <title>Draft Genome Sequence of Agarivorans albus Strain MKT 106T, an Agarolytic Marine Bacterium.</title>
        <authorList>
            <person name="Yasuike M."/>
            <person name="Nakamura Y."/>
            <person name="Kai W."/>
            <person name="Fujiwara A."/>
            <person name="Fukui Y."/>
            <person name="Satomi M."/>
            <person name="Sano M."/>
        </authorList>
    </citation>
    <scope>NUCLEOTIDE SEQUENCE [LARGE SCALE GENOMIC DNA]</scope>
</reference>
<name>R9PUB9_AGAAL</name>
<accession>R9PUB9</accession>
<dbReference type="Pfam" id="PF17648">
    <property type="entry name" value="Luciferase"/>
    <property type="match status" value="1"/>
</dbReference>
<gene>
    <name evidence="2" type="ORF">AALB_3981</name>
</gene>
<protein>
    <recommendedName>
        <fullName evidence="1">Luciferase domain-containing protein</fullName>
    </recommendedName>
</protein>
<dbReference type="Proteomes" id="UP000014461">
    <property type="component" value="Unassembled WGS sequence"/>
</dbReference>
<dbReference type="STRING" id="1331007.AALB_3981"/>
<dbReference type="InterPro" id="IPR040841">
    <property type="entry name" value="Luciferase_dom"/>
</dbReference>
<dbReference type="OrthoDB" id="8906853at2"/>
<evidence type="ECO:0000259" key="1">
    <source>
        <dbReference type="Pfam" id="PF17648"/>
    </source>
</evidence>
<proteinExistence type="predicted"/>
<feature type="domain" description="Luciferase" evidence="1">
    <location>
        <begin position="51"/>
        <end position="114"/>
    </location>
</feature>
<evidence type="ECO:0000313" key="2">
    <source>
        <dbReference type="EMBL" id="GAD03901.1"/>
    </source>
</evidence>
<organism evidence="2 3">
    <name type="scientific">Agarivorans albus MKT 106</name>
    <dbReference type="NCBI Taxonomy" id="1331007"/>
    <lineage>
        <taxon>Bacteria</taxon>
        <taxon>Pseudomonadati</taxon>
        <taxon>Pseudomonadota</taxon>
        <taxon>Gammaproteobacteria</taxon>
        <taxon>Alteromonadales</taxon>
        <taxon>Alteromonadaceae</taxon>
        <taxon>Agarivorans</taxon>
    </lineage>
</organism>
<dbReference type="RefSeq" id="WP_016403668.1">
    <property type="nucleotide sequence ID" value="NZ_BARX01000037.1"/>
</dbReference>
<keyword evidence="3" id="KW-1185">Reference proteome</keyword>
<comment type="caution">
    <text evidence="2">The sequence shown here is derived from an EMBL/GenBank/DDBJ whole genome shotgun (WGS) entry which is preliminary data.</text>
</comment>
<dbReference type="EMBL" id="BARX01000037">
    <property type="protein sequence ID" value="GAD03901.1"/>
    <property type="molecule type" value="Genomic_DNA"/>
</dbReference>
<dbReference type="AlphaFoldDB" id="R9PUB9"/>
<evidence type="ECO:0000313" key="3">
    <source>
        <dbReference type="Proteomes" id="UP000014461"/>
    </source>
</evidence>
<sequence length="119" mass="13683">MVLLVEGRRFITQQSSLKQQLHHWLEAQQGVSSVFWPNDKGGFYGFRYKECEFAHFHQSDELDLKLGKNTIAKLGLERPVRSLVHPKRSAGSAWIELAFSDSQDLEKIKDLVKLTISQL</sequence>